<evidence type="ECO:0000313" key="2">
    <source>
        <dbReference type="Proteomes" id="UP001377337"/>
    </source>
</evidence>
<proteinExistence type="predicted"/>
<accession>A0ABZ2NIG2</accession>
<name>A0ABZ2NIG2_9BACI</name>
<reference evidence="1 2" key="1">
    <citation type="submission" date="2024-02" db="EMBL/GenBank/DDBJ databases">
        <title>Seven novel Bacillus-like species.</title>
        <authorList>
            <person name="Liu G."/>
        </authorList>
    </citation>
    <scope>NUCLEOTIDE SEQUENCE [LARGE SCALE GENOMIC DNA]</scope>
    <source>
        <strain evidence="1 2">FJAT-52054</strain>
    </source>
</reference>
<dbReference type="RefSeq" id="WP_338780096.1">
    <property type="nucleotide sequence ID" value="NZ_CP147407.1"/>
</dbReference>
<dbReference type="EMBL" id="CP147407">
    <property type="protein sequence ID" value="WXB97578.1"/>
    <property type="molecule type" value="Genomic_DNA"/>
</dbReference>
<dbReference type="Proteomes" id="UP001377337">
    <property type="component" value="Chromosome"/>
</dbReference>
<protein>
    <recommendedName>
        <fullName evidence="3">6-bladed beta-propeller</fullName>
    </recommendedName>
</protein>
<organism evidence="1 2">
    <name type="scientific">Metabacillus sediminis</name>
    <dbReference type="NCBI Taxonomy" id="3117746"/>
    <lineage>
        <taxon>Bacteria</taxon>
        <taxon>Bacillati</taxon>
        <taxon>Bacillota</taxon>
        <taxon>Bacilli</taxon>
        <taxon>Bacillales</taxon>
        <taxon>Bacillaceae</taxon>
        <taxon>Metabacillus</taxon>
    </lineage>
</organism>
<keyword evidence="2" id="KW-1185">Reference proteome</keyword>
<gene>
    <name evidence="1" type="ORF">WCV65_03485</name>
</gene>
<evidence type="ECO:0000313" key="1">
    <source>
        <dbReference type="EMBL" id="WXB97578.1"/>
    </source>
</evidence>
<sequence length="285" mass="33357">MNSIKARLLYNVKDYVKDCDDFTFCVDYHGNPILLLEKKVNGKFKHEVFHFTSDNSVININFPEVKDFFSYVQPIEDKWLFVCGSDEIYENNASVYDSDGKLLYTFKIGNGIQDVQTTIDSKIWVSYYEQSDGDELNCFDIYGNLTFDFVEFVQENNRIIPFITDCYALNVTSKNINVYYYTEFPLVSIYESGEYKLYEELGIRGSNGFAINDNFVLFNHDYEKKPEVSLYSLSNKEIKKFQTIDENGKILEYDHSKGREDILYLVKDSEIFIIDLSELEINNNK</sequence>
<evidence type="ECO:0008006" key="3">
    <source>
        <dbReference type="Google" id="ProtNLM"/>
    </source>
</evidence>